<proteinExistence type="predicted"/>
<gene>
    <name evidence="1" type="ORF">IAB77_01170</name>
</gene>
<dbReference type="AlphaFoldDB" id="A0A9D0ZEB4"/>
<dbReference type="CDD" id="cd10451">
    <property type="entry name" value="GIY-YIG_LuxR_like"/>
    <property type="match status" value="1"/>
</dbReference>
<organism evidence="1 2">
    <name type="scientific">Candidatus Scatomorpha intestinavium</name>
    <dbReference type="NCBI Taxonomy" id="2840922"/>
    <lineage>
        <taxon>Bacteria</taxon>
        <taxon>Bacillati</taxon>
        <taxon>Bacillota</taxon>
        <taxon>Clostridia</taxon>
        <taxon>Eubacteriales</taxon>
        <taxon>Candidatus Scatomorpha</taxon>
    </lineage>
</organism>
<name>A0A9D0ZEB4_9FIRM</name>
<dbReference type="Gene3D" id="3.40.1440.10">
    <property type="entry name" value="GIY-YIG endonuclease"/>
    <property type="match status" value="1"/>
</dbReference>
<evidence type="ECO:0000313" key="1">
    <source>
        <dbReference type="EMBL" id="HIQ77851.1"/>
    </source>
</evidence>
<evidence type="ECO:0000313" key="2">
    <source>
        <dbReference type="Proteomes" id="UP000824262"/>
    </source>
</evidence>
<dbReference type="EMBL" id="DVGA01000018">
    <property type="protein sequence ID" value="HIQ77851.1"/>
    <property type="molecule type" value="Genomic_DNA"/>
</dbReference>
<sequence>MDREKRRELAEAYKNRRPDMGVVAIRCTATGSTFFGASKDIGADINSNRFKLSSGSHRNRELMALWREHGEDAFEFNAERILEYEDPSEDHSEELALLTEECLESHPGSKRIWR</sequence>
<dbReference type="InterPro" id="IPR035901">
    <property type="entry name" value="GIY-YIG_endonuc_sf"/>
</dbReference>
<accession>A0A9D0ZEB4</accession>
<protein>
    <submittedName>
        <fullName evidence="1">GIY-YIG nuclease family protein</fullName>
    </submittedName>
</protein>
<comment type="caution">
    <text evidence="1">The sequence shown here is derived from an EMBL/GenBank/DDBJ whole genome shotgun (WGS) entry which is preliminary data.</text>
</comment>
<reference evidence="1" key="2">
    <citation type="journal article" date="2021" name="PeerJ">
        <title>Extensive microbial diversity within the chicken gut microbiome revealed by metagenomics and culture.</title>
        <authorList>
            <person name="Gilroy R."/>
            <person name="Ravi A."/>
            <person name="Getino M."/>
            <person name="Pursley I."/>
            <person name="Horton D.L."/>
            <person name="Alikhan N.F."/>
            <person name="Baker D."/>
            <person name="Gharbi K."/>
            <person name="Hall N."/>
            <person name="Watson M."/>
            <person name="Adriaenssens E.M."/>
            <person name="Foster-Nyarko E."/>
            <person name="Jarju S."/>
            <person name="Secka A."/>
            <person name="Antonio M."/>
            <person name="Oren A."/>
            <person name="Chaudhuri R.R."/>
            <person name="La Ragione R."/>
            <person name="Hildebrand F."/>
            <person name="Pallen M.J."/>
        </authorList>
    </citation>
    <scope>NUCLEOTIDE SEQUENCE</scope>
    <source>
        <strain evidence="1">ChiBcolR7-354</strain>
    </source>
</reference>
<reference evidence="1" key="1">
    <citation type="submission" date="2020-10" db="EMBL/GenBank/DDBJ databases">
        <authorList>
            <person name="Gilroy R."/>
        </authorList>
    </citation>
    <scope>NUCLEOTIDE SEQUENCE</scope>
    <source>
        <strain evidence="1">ChiBcolR7-354</strain>
    </source>
</reference>
<dbReference type="Proteomes" id="UP000824262">
    <property type="component" value="Unassembled WGS sequence"/>
</dbReference>